<dbReference type="EMBL" id="QLLL01000012">
    <property type="protein sequence ID" value="RAI98481.1"/>
    <property type="molecule type" value="Genomic_DNA"/>
</dbReference>
<proteinExistence type="predicted"/>
<dbReference type="InterPro" id="IPR050955">
    <property type="entry name" value="Plant_Biomass_Hydrol_Est"/>
</dbReference>
<keyword evidence="1 2" id="KW-0732">Signal</keyword>
<dbReference type="AlphaFoldDB" id="A0A327Q421"/>
<dbReference type="RefSeq" id="WP_111600226.1">
    <property type="nucleotide sequence ID" value="NZ_QLLL01000012.1"/>
</dbReference>
<feature type="chain" id="PRO_5016404997" description="Esterase" evidence="2">
    <location>
        <begin position="21"/>
        <end position="252"/>
    </location>
</feature>
<reference evidence="3 4" key="1">
    <citation type="submission" date="2018-06" db="EMBL/GenBank/DDBJ databases">
        <title>Genomic Encyclopedia of Archaeal and Bacterial Type Strains, Phase II (KMG-II): from individual species to whole genera.</title>
        <authorList>
            <person name="Goeker M."/>
        </authorList>
    </citation>
    <scope>NUCLEOTIDE SEQUENCE [LARGE SCALE GENOMIC DNA]</scope>
    <source>
        <strain evidence="3 4">DSM 23857</strain>
    </source>
</reference>
<comment type="caution">
    <text evidence="3">The sequence shown here is derived from an EMBL/GenBank/DDBJ whole genome shotgun (WGS) entry which is preliminary data.</text>
</comment>
<dbReference type="OrthoDB" id="9764953at2"/>
<name>A0A327Q421_9BACT</name>
<gene>
    <name evidence="3" type="ORF">LX64_04843</name>
</gene>
<protein>
    <recommendedName>
        <fullName evidence="5">Esterase</fullName>
    </recommendedName>
</protein>
<accession>A0A327Q421</accession>
<evidence type="ECO:0000256" key="2">
    <source>
        <dbReference type="SAM" id="SignalP"/>
    </source>
</evidence>
<dbReference type="SUPFAM" id="SSF53474">
    <property type="entry name" value="alpha/beta-Hydrolases"/>
    <property type="match status" value="1"/>
</dbReference>
<evidence type="ECO:0000313" key="4">
    <source>
        <dbReference type="Proteomes" id="UP000249547"/>
    </source>
</evidence>
<organism evidence="3 4">
    <name type="scientific">Chitinophaga skermanii</name>
    <dbReference type="NCBI Taxonomy" id="331697"/>
    <lineage>
        <taxon>Bacteria</taxon>
        <taxon>Pseudomonadati</taxon>
        <taxon>Bacteroidota</taxon>
        <taxon>Chitinophagia</taxon>
        <taxon>Chitinophagales</taxon>
        <taxon>Chitinophagaceae</taxon>
        <taxon>Chitinophaga</taxon>
    </lineage>
</organism>
<keyword evidence="4" id="KW-1185">Reference proteome</keyword>
<evidence type="ECO:0000313" key="3">
    <source>
        <dbReference type="EMBL" id="RAI98481.1"/>
    </source>
</evidence>
<dbReference type="InterPro" id="IPR000801">
    <property type="entry name" value="Esterase-like"/>
</dbReference>
<dbReference type="InterPro" id="IPR029058">
    <property type="entry name" value="AB_hydrolase_fold"/>
</dbReference>
<evidence type="ECO:0000256" key="1">
    <source>
        <dbReference type="ARBA" id="ARBA00022729"/>
    </source>
</evidence>
<dbReference type="PANTHER" id="PTHR43037:SF1">
    <property type="entry name" value="BLL1128 PROTEIN"/>
    <property type="match status" value="1"/>
</dbReference>
<evidence type="ECO:0008006" key="5">
    <source>
        <dbReference type="Google" id="ProtNLM"/>
    </source>
</evidence>
<dbReference type="Proteomes" id="UP000249547">
    <property type="component" value="Unassembled WGS sequence"/>
</dbReference>
<dbReference type="Pfam" id="PF00756">
    <property type="entry name" value="Esterase"/>
    <property type="match status" value="1"/>
</dbReference>
<dbReference type="Gene3D" id="3.40.50.1820">
    <property type="entry name" value="alpha/beta hydrolase"/>
    <property type="match status" value="1"/>
</dbReference>
<sequence length="252" mass="28154">MPFKQLLLAAFLLLNLRVLAADTTAADIPITDELPAAGFTVKKIERPGAYVDQYMVFMPSTKFKRKGNVDKWPVLFFLHGKGERGDNISLVQNMGIPHMLKGRPQFPFIVIAPQCKGTTKTWDVESLNALYKEVMEKYPVDTSRIYLTGLSMGGNGTWKWAMSNPEKFTAIAPICGYGKPVNPCGLRNVAIWAFHNADDDTIPVSASRTLVNAVRSCGNEKVIYTESATGGHDAWGYAYYESKLFEWFLEQQ</sequence>
<dbReference type="PANTHER" id="PTHR43037">
    <property type="entry name" value="UNNAMED PRODUCT-RELATED"/>
    <property type="match status" value="1"/>
</dbReference>
<feature type="signal peptide" evidence="2">
    <location>
        <begin position="1"/>
        <end position="20"/>
    </location>
</feature>